<keyword evidence="1" id="KW-1133">Transmembrane helix</keyword>
<proteinExistence type="predicted"/>
<name>T1GYF6_MEGSC</name>
<dbReference type="PANTHER" id="PTHR14499:SF67">
    <property type="entry name" value="BTB_POZ DOMAIN-CONTAINING PROTEIN TIWAZ"/>
    <property type="match status" value="1"/>
</dbReference>
<dbReference type="AlphaFoldDB" id="T1GYF6"/>
<evidence type="ECO:0000256" key="1">
    <source>
        <dbReference type="SAM" id="Phobius"/>
    </source>
</evidence>
<keyword evidence="3" id="KW-1185">Reference proteome</keyword>
<dbReference type="InterPro" id="IPR011333">
    <property type="entry name" value="SKP1/BTB/POZ_sf"/>
</dbReference>
<reference evidence="3" key="1">
    <citation type="submission" date="2013-02" db="EMBL/GenBank/DDBJ databases">
        <authorList>
            <person name="Hughes D."/>
        </authorList>
    </citation>
    <scope>NUCLEOTIDE SEQUENCE</scope>
    <source>
        <strain>Durham</strain>
        <strain evidence="3">NC isolate 2 -- Noor lab</strain>
    </source>
</reference>
<accession>T1GYF6</accession>
<evidence type="ECO:0000313" key="2">
    <source>
        <dbReference type="EnsemblMetazoa" id="MESCA008883-PA"/>
    </source>
</evidence>
<dbReference type="EMBL" id="CAQQ02373456">
    <property type="status" value="NOT_ANNOTATED_CDS"/>
    <property type="molecule type" value="Genomic_DNA"/>
</dbReference>
<sequence length="74" mass="8711">MFRHVLNFMRNSRLLIADDFPDLELLLEEARYFEIDQVDELVFSLNSSFIDILVLLSVLYTLYDPALNLILMIS</sequence>
<organism evidence="2 3">
    <name type="scientific">Megaselia scalaris</name>
    <name type="common">Humpbacked fly</name>
    <name type="synonym">Phora scalaris</name>
    <dbReference type="NCBI Taxonomy" id="36166"/>
    <lineage>
        <taxon>Eukaryota</taxon>
        <taxon>Metazoa</taxon>
        <taxon>Ecdysozoa</taxon>
        <taxon>Arthropoda</taxon>
        <taxon>Hexapoda</taxon>
        <taxon>Insecta</taxon>
        <taxon>Pterygota</taxon>
        <taxon>Neoptera</taxon>
        <taxon>Endopterygota</taxon>
        <taxon>Diptera</taxon>
        <taxon>Brachycera</taxon>
        <taxon>Muscomorpha</taxon>
        <taxon>Platypezoidea</taxon>
        <taxon>Phoridae</taxon>
        <taxon>Megaseliini</taxon>
        <taxon>Megaselia</taxon>
    </lineage>
</organism>
<reference evidence="2" key="2">
    <citation type="submission" date="2015-06" db="UniProtKB">
        <authorList>
            <consortium name="EnsemblMetazoa"/>
        </authorList>
    </citation>
    <scope>IDENTIFICATION</scope>
</reference>
<dbReference type="SUPFAM" id="SSF54695">
    <property type="entry name" value="POZ domain"/>
    <property type="match status" value="1"/>
</dbReference>
<dbReference type="PANTHER" id="PTHR14499">
    <property type="entry name" value="POTASSIUM CHANNEL TETRAMERIZATION DOMAIN-CONTAINING"/>
    <property type="match status" value="1"/>
</dbReference>
<dbReference type="Gene3D" id="3.30.710.10">
    <property type="entry name" value="Potassium Channel Kv1.1, Chain A"/>
    <property type="match status" value="1"/>
</dbReference>
<dbReference type="HOGENOM" id="CLU_2690632_0_0_1"/>
<keyword evidence="1" id="KW-0812">Transmembrane</keyword>
<dbReference type="Proteomes" id="UP000015102">
    <property type="component" value="Unassembled WGS sequence"/>
</dbReference>
<dbReference type="EnsemblMetazoa" id="MESCA008883-RA">
    <property type="protein sequence ID" value="MESCA008883-PA"/>
    <property type="gene ID" value="MESCA008883"/>
</dbReference>
<protein>
    <submittedName>
        <fullName evidence="2">Uncharacterized protein</fullName>
    </submittedName>
</protein>
<feature type="transmembrane region" description="Helical" evidence="1">
    <location>
        <begin position="41"/>
        <end position="63"/>
    </location>
</feature>
<dbReference type="STRING" id="36166.T1GYF6"/>
<keyword evidence="1" id="KW-0472">Membrane</keyword>
<evidence type="ECO:0000313" key="3">
    <source>
        <dbReference type="Proteomes" id="UP000015102"/>
    </source>
</evidence>